<dbReference type="GO" id="GO:0008270">
    <property type="term" value="F:zinc ion binding"/>
    <property type="evidence" value="ECO:0007669"/>
    <property type="project" value="UniProtKB-KW"/>
</dbReference>
<evidence type="ECO:0000313" key="7">
    <source>
        <dbReference type="Proteomes" id="UP001201812"/>
    </source>
</evidence>
<comment type="caution">
    <text evidence="6">The sequence shown here is derived from an EMBL/GenBank/DDBJ whole genome shotgun (WGS) entry which is preliminary data.</text>
</comment>
<name>A0AAD4N1X9_9BILA</name>
<gene>
    <name evidence="6" type="ORF">DdX_08284</name>
</gene>
<evidence type="ECO:0000256" key="4">
    <source>
        <dbReference type="ARBA" id="ARBA00022833"/>
    </source>
</evidence>
<dbReference type="PANTHER" id="PTHR46481:SF10">
    <property type="entry name" value="ZINC FINGER BED DOMAIN-CONTAINING PROTEIN 39"/>
    <property type="match status" value="1"/>
</dbReference>
<keyword evidence="5" id="KW-0539">Nucleus</keyword>
<keyword evidence="3" id="KW-0863">Zinc-finger</keyword>
<keyword evidence="7" id="KW-1185">Reference proteome</keyword>
<dbReference type="GO" id="GO:0005634">
    <property type="term" value="C:nucleus"/>
    <property type="evidence" value="ECO:0007669"/>
    <property type="project" value="UniProtKB-SubCell"/>
</dbReference>
<dbReference type="Proteomes" id="UP001201812">
    <property type="component" value="Unassembled WGS sequence"/>
</dbReference>
<evidence type="ECO:0000313" key="6">
    <source>
        <dbReference type="EMBL" id="KAI1715007.1"/>
    </source>
</evidence>
<accession>A0AAD4N1X9</accession>
<evidence type="ECO:0000256" key="2">
    <source>
        <dbReference type="ARBA" id="ARBA00022723"/>
    </source>
</evidence>
<comment type="subcellular location">
    <subcellularLocation>
        <location evidence="1">Nucleus</location>
    </subcellularLocation>
</comment>
<dbReference type="EMBL" id="JAKKPZ010000012">
    <property type="protein sequence ID" value="KAI1715007.1"/>
    <property type="molecule type" value="Genomic_DNA"/>
</dbReference>
<organism evidence="6 7">
    <name type="scientific">Ditylenchus destructor</name>
    <dbReference type="NCBI Taxonomy" id="166010"/>
    <lineage>
        <taxon>Eukaryota</taxon>
        <taxon>Metazoa</taxon>
        <taxon>Ecdysozoa</taxon>
        <taxon>Nematoda</taxon>
        <taxon>Chromadorea</taxon>
        <taxon>Rhabditida</taxon>
        <taxon>Tylenchina</taxon>
        <taxon>Tylenchomorpha</taxon>
        <taxon>Sphaerularioidea</taxon>
        <taxon>Anguinidae</taxon>
        <taxon>Anguininae</taxon>
        <taxon>Ditylenchus</taxon>
    </lineage>
</organism>
<dbReference type="SUPFAM" id="SSF53098">
    <property type="entry name" value="Ribonuclease H-like"/>
    <property type="match status" value="1"/>
</dbReference>
<dbReference type="PANTHER" id="PTHR46481">
    <property type="entry name" value="ZINC FINGER BED DOMAIN-CONTAINING PROTEIN 4"/>
    <property type="match status" value="1"/>
</dbReference>
<sequence length="307" mass="34592">MNRAKKVVANIWRIGLFTKKPDEEIAICTVCCDDGIKCEFSVKDGTTSTLIKHLKTKHPDSVFFTRYSEMVVPINNDKITQHFPTADASVGSLEKRIVNFVACNLTSFKCINDPTLHALIKFGNTGADIKDESHYRKNALPQIYHVVKQKIISMIKEFEYVSFTTDAWSGPGDSYLSLTITGISKEWKRVSLPLAVSHFPGSHTSVAIDKKIHDLLDSFQIEPEKCHVLLRDGGANIKKCFQTNEFFHADCGSHLLNLVVRDFLQISRVFRTCLFVGIVPITWLIAYSSKSLQYNITLSQSNALICR</sequence>
<keyword evidence="4" id="KW-0862">Zinc</keyword>
<evidence type="ECO:0000256" key="1">
    <source>
        <dbReference type="ARBA" id="ARBA00004123"/>
    </source>
</evidence>
<proteinExistence type="predicted"/>
<dbReference type="SMART" id="SM00614">
    <property type="entry name" value="ZnF_BED"/>
    <property type="match status" value="1"/>
</dbReference>
<dbReference type="InterPro" id="IPR052035">
    <property type="entry name" value="ZnF_BED_domain_contain"/>
</dbReference>
<reference evidence="6" key="1">
    <citation type="submission" date="2022-01" db="EMBL/GenBank/DDBJ databases">
        <title>Genome Sequence Resource for Two Populations of Ditylenchus destructor, the Migratory Endoparasitic Phytonematode.</title>
        <authorList>
            <person name="Zhang H."/>
            <person name="Lin R."/>
            <person name="Xie B."/>
        </authorList>
    </citation>
    <scope>NUCLEOTIDE SEQUENCE</scope>
    <source>
        <strain evidence="6">BazhouSP</strain>
    </source>
</reference>
<dbReference type="AlphaFoldDB" id="A0AAD4N1X9"/>
<dbReference type="InterPro" id="IPR012337">
    <property type="entry name" value="RNaseH-like_sf"/>
</dbReference>
<protein>
    <submittedName>
        <fullName evidence="6">Zinc finger BED domain-containing protein 4-like</fullName>
    </submittedName>
</protein>
<evidence type="ECO:0000256" key="5">
    <source>
        <dbReference type="ARBA" id="ARBA00023242"/>
    </source>
</evidence>
<keyword evidence="2" id="KW-0479">Metal-binding</keyword>
<evidence type="ECO:0000256" key="3">
    <source>
        <dbReference type="ARBA" id="ARBA00022771"/>
    </source>
</evidence>